<dbReference type="EMBL" id="VYYT01000005">
    <property type="protein sequence ID" value="KAK2779143.1"/>
    <property type="molecule type" value="Genomic_DNA"/>
</dbReference>
<comment type="caution">
    <text evidence="1">The sequence shown here is derived from an EMBL/GenBank/DDBJ whole genome shotgun (WGS) entry which is preliminary data.</text>
</comment>
<protein>
    <recommendedName>
        <fullName evidence="3">Aminoglycoside phosphotransferase domain-containing protein</fullName>
    </recommendedName>
</protein>
<proteinExistence type="predicted"/>
<dbReference type="AlphaFoldDB" id="A0AAD9YTX6"/>
<reference evidence="1" key="1">
    <citation type="submission" date="2023-02" db="EMBL/GenBank/DDBJ databases">
        <title>Colletotrichum kahawae CIFC_Que2 genome sequencing and assembly.</title>
        <authorList>
            <person name="Baroncelli R."/>
        </authorList>
    </citation>
    <scope>NUCLEOTIDE SEQUENCE</scope>
    <source>
        <strain evidence="1">CIFC_Que2</strain>
    </source>
</reference>
<dbReference type="SUPFAM" id="SSF56112">
    <property type="entry name" value="Protein kinase-like (PK-like)"/>
    <property type="match status" value="1"/>
</dbReference>
<organism evidence="1 2">
    <name type="scientific">Colletotrichum kahawae</name>
    <name type="common">Coffee berry disease fungus</name>
    <dbReference type="NCBI Taxonomy" id="34407"/>
    <lineage>
        <taxon>Eukaryota</taxon>
        <taxon>Fungi</taxon>
        <taxon>Dikarya</taxon>
        <taxon>Ascomycota</taxon>
        <taxon>Pezizomycotina</taxon>
        <taxon>Sordariomycetes</taxon>
        <taxon>Hypocreomycetidae</taxon>
        <taxon>Glomerellales</taxon>
        <taxon>Glomerellaceae</taxon>
        <taxon>Colletotrichum</taxon>
        <taxon>Colletotrichum gloeosporioides species complex</taxon>
    </lineage>
</organism>
<evidence type="ECO:0000313" key="1">
    <source>
        <dbReference type="EMBL" id="KAK2779143.1"/>
    </source>
</evidence>
<keyword evidence="2" id="KW-1185">Reference proteome</keyword>
<dbReference type="Gene3D" id="3.90.1200.10">
    <property type="match status" value="1"/>
</dbReference>
<accession>A0AAD9YTX6</accession>
<evidence type="ECO:0008006" key="3">
    <source>
        <dbReference type="Google" id="ProtNLM"/>
    </source>
</evidence>
<dbReference type="Proteomes" id="UP001281614">
    <property type="component" value="Unassembled WGS sequence"/>
</dbReference>
<evidence type="ECO:0000313" key="2">
    <source>
        <dbReference type="Proteomes" id="UP001281614"/>
    </source>
</evidence>
<gene>
    <name evidence="1" type="ORF">CKAH01_11402</name>
</gene>
<sequence>MLHGSSEPQLLPCGIIVMEYDIGTSVAQILSEFRPDPLIARMDRESHRHPLRTNLQRRAARIPPNQKDRLNWLLQRRTMIAKLVPEGPKLCYCDLNLNNFILEDGENPDRRMIIIDFEHANFLPHSFLAWEMWNKREFDMEERVRLQSNLEVSRDNIYAIHALSRVLNRQWNLTGHKN</sequence>
<dbReference type="InterPro" id="IPR011009">
    <property type="entry name" value="Kinase-like_dom_sf"/>
</dbReference>
<name>A0AAD9YTX6_COLKA</name>